<dbReference type="InterPro" id="IPR009739">
    <property type="entry name" value="LprI-like_N"/>
</dbReference>
<evidence type="ECO:0000256" key="1">
    <source>
        <dbReference type="SAM" id="SignalP"/>
    </source>
</evidence>
<organism evidence="3 4">
    <name type="scientific">Pelagovum pacificum</name>
    <dbReference type="NCBI Taxonomy" id="2588711"/>
    <lineage>
        <taxon>Bacteria</taxon>
        <taxon>Pseudomonadati</taxon>
        <taxon>Pseudomonadota</taxon>
        <taxon>Alphaproteobacteria</taxon>
        <taxon>Rhodobacterales</taxon>
        <taxon>Paracoccaceae</taxon>
        <taxon>Pelagovum</taxon>
    </lineage>
</organism>
<evidence type="ECO:0000313" key="4">
    <source>
        <dbReference type="Proteomes" id="UP000314011"/>
    </source>
</evidence>
<dbReference type="PANTHER" id="PTHR37549">
    <property type="entry name" value="LIPOPROTEIN LPRI"/>
    <property type="match status" value="1"/>
</dbReference>
<evidence type="ECO:0000259" key="2">
    <source>
        <dbReference type="Pfam" id="PF07007"/>
    </source>
</evidence>
<feature type="domain" description="Lysozyme inhibitor LprI-like N-terminal" evidence="2">
    <location>
        <begin position="24"/>
        <end position="94"/>
    </location>
</feature>
<feature type="signal peptide" evidence="1">
    <location>
        <begin position="1"/>
        <end position="16"/>
    </location>
</feature>
<accession>A0A5C5GAT1</accession>
<dbReference type="AlphaFoldDB" id="A0A5C5GAT1"/>
<protein>
    <submittedName>
        <fullName evidence="3">DUF1311 domain-containing protein</fullName>
    </submittedName>
</protein>
<name>A0A5C5GAT1_9RHOB</name>
<gene>
    <name evidence="3" type="ORF">FHY64_00945</name>
</gene>
<dbReference type="EMBL" id="VFFF01000001">
    <property type="protein sequence ID" value="TNY31902.1"/>
    <property type="molecule type" value="Genomic_DNA"/>
</dbReference>
<dbReference type="OrthoDB" id="5565855at2"/>
<reference evidence="3 4" key="1">
    <citation type="submission" date="2019-06" db="EMBL/GenBank/DDBJ databases">
        <title>Genome of new Rhodobacteraceae sp. SM1903.</title>
        <authorList>
            <person name="Ren X."/>
        </authorList>
    </citation>
    <scope>NUCLEOTIDE SEQUENCE [LARGE SCALE GENOMIC DNA]</scope>
    <source>
        <strain evidence="3 4">SM1903</strain>
    </source>
</reference>
<keyword evidence="1" id="KW-0732">Signal</keyword>
<dbReference type="InterPro" id="IPR052755">
    <property type="entry name" value="Lysozyme_Inhibitor_LprI"/>
</dbReference>
<comment type="caution">
    <text evidence="3">The sequence shown here is derived from an EMBL/GenBank/DDBJ whole genome shotgun (WGS) entry which is preliminary data.</text>
</comment>
<dbReference type="RefSeq" id="WP_140192583.1">
    <property type="nucleotide sequence ID" value="NZ_CP065915.1"/>
</dbReference>
<proteinExistence type="predicted"/>
<dbReference type="GO" id="GO:0005576">
    <property type="term" value="C:extracellular region"/>
    <property type="evidence" value="ECO:0007669"/>
    <property type="project" value="TreeGrafter"/>
</dbReference>
<dbReference type="Pfam" id="PF07007">
    <property type="entry name" value="LprI"/>
    <property type="match status" value="1"/>
</dbReference>
<evidence type="ECO:0000313" key="3">
    <source>
        <dbReference type="EMBL" id="TNY31902.1"/>
    </source>
</evidence>
<dbReference type="Proteomes" id="UP000314011">
    <property type="component" value="Unassembled WGS sequence"/>
</dbReference>
<dbReference type="PANTHER" id="PTHR37549:SF1">
    <property type="entry name" value="LIPOPROTEIN LPRI"/>
    <property type="match status" value="1"/>
</dbReference>
<sequence>MTIAVAVCLAPLVAHAEEGPAFDCAEAEGSVEQLICAEPDLAALDRRMADRFAAAVAVAEGLDTDAEETVRTLRAYQRGWISGRDECWKETDVAGCVRREYLFREAQLVAEFLLEPASNVTEYSCADGSALTVTLFETQLTAMRVEQGDRVGVGGAAGPEAPGTFYLQPMGSFVVGPDGAELVDPYGDAVACEVSG</sequence>
<feature type="chain" id="PRO_5022868404" evidence="1">
    <location>
        <begin position="17"/>
        <end position="196"/>
    </location>
</feature>
<keyword evidence="4" id="KW-1185">Reference proteome</keyword>
<dbReference type="Gene3D" id="1.20.1270.180">
    <property type="match status" value="1"/>
</dbReference>